<proteinExistence type="predicted"/>
<protein>
    <submittedName>
        <fullName evidence="1">Uncharacterized protein</fullName>
    </submittedName>
</protein>
<sequence length="70" mass="7688">MGPKNPAEVIPDHPSKICYRPVRLPLPLEEQSDVVKVSPGHLRPSCEEENACICFRSEVSLCGHQGHGVI</sequence>
<reference evidence="1 2" key="1">
    <citation type="submission" date="2019-05" db="EMBL/GenBank/DDBJ databases">
        <title>Another draft genome of Portunus trituberculatus and its Hox gene families provides insights of decapod evolution.</title>
        <authorList>
            <person name="Jeong J.-H."/>
            <person name="Song I."/>
            <person name="Kim S."/>
            <person name="Choi T."/>
            <person name="Kim D."/>
            <person name="Ryu S."/>
            <person name="Kim W."/>
        </authorList>
    </citation>
    <scope>NUCLEOTIDE SEQUENCE [LARGE SCALE GENOMIC DNA]</scope>
    <source>
        <tissue evidence="1">Muscle</tissue>
    </source>
</reference>
<evidence type="ECO:0000313" key="1">
    <source>
        <dbReference type="EMBL" id="MPC95500.1"/>
    </source>
</evidence>
<evidence type="ECO:0000313" key="2">
    <source>
        <dbReference type="Proteomes" id="UP000324222"/>
    </source>
</evidence>
<dbReference type="AlphaFoldDB" id="A0A5B7JFH0"/>
<accession>A0A5B7JFH0</accession>
<keyword evidence="2" id="KW-1185">Reference proteome</keyword>
<dbReference type="Proteomes" id="UP000324222">
    <property type="component" value="Unassembled WGS sequence"/>
</dbReference>
<comment type="caution">
    <text evidence="1">The sequence shown here is derived from an EMBL/GenBank/DDBJ whole genome shotgun (WGS) entry which is preliminary data.</text>
</comment>
<name>A0A5B7JFH0_PORTR</name>
<organism evidence="1 2">
    <name type="scientific">Portunus trituberculatus</name>
    <name type="common">Swimming crab</name>
    <name type="synonym">Neptunus trituberculatus</name>
    <dbReference type="NCBI Taxonomy" id="210409"/>
    <lineage>
        <taxon>Eukaryota</taxon>
        <taxon>Metazoa</taxon>
        <taxon>Ecdysozoa</taxon>
        <taxon>Arthropoda</taxon>
        <taxon>Crustacea</taxon>
        <taxon>Multicrustacea</taxon>
        <taxon>Malacostraca</taxon>
        <taxon>Eumalacostraca</taxon>
        <taxon>Eucarida</taxon>
        <taxon>Decapoda</taxon>
        <taxon>Pleocyemata</taxon>
        <taxon>Brachyura</taxon>
        <taxon>Eubrachyura</taxon>
        <taxon>Portunoidea</taxon>
        <taxon>Portunidae</taxon>
        <taxon>Portuninae</taxon>
        <taxon>Portunus</taxon>
    </lineage>
</organism>
<gene>
    <name evidence="1" type="ORF">E2C01_090716</name>
</gene>
<dbReference type="EMBL" id="VSRR010102491">
    <property type="protein sequence ID" value="MPC95500.1"/>
    <property type="molecule type" value="Genomic_DNA"/>
</dbReference>